<gene>
    <name evidence="2" type="ORF">GSOID_T00004274001</name>
</gene>
<feature type="compositionally biased region" description="Basic and acidic residues" evidence="1">
    <location>
        <begin position="198"/>
        <end position="207"/>
    </location>
</feature>
<evidence type="ECO:0008006" key="4">
    <source>
        <dbReference type="Google" id="ProtNLM"/>
    </source>
</evidence>
<name>E4X8G9_OIKDI</name>
<dbReference type="Proteomes" id="UP000001307">
    <property type="component" value="Unassembled WGS sequence"/>
</dbReference>
<protein>
    <recommendedName>
        <fullName evidence="4">BTB domain-containing protein</fullName>
    </recommendedName>
</protein>
<feature type="region of interest" description="Disordered" evidence="1">
    <location>
        <begin position="187"/>
        <end position="239"/>
    </location>
</feature>
<evidence type="ECO:0000313" key="3">
    <source>
        <dbReference type="Proteomes" id="UP000001307"/>
    </source>
</evidence>
<dbReference type="InterPro" id="IPR011333">
    <property type="entry name" value="SKP1/BTB/POZ_sf"/>
</dbReference>
<proteinExistence type="predicted"/>
<dbReference type="EMBL" id="FN653029">
    <property type="protein sequence ID" value="CBY08258.1"/>
    <property type="molecule type" value="Genomic_DNA"/>
</dbReference>
<dbReference type="OrthoDB" id="10372266at2759"/>
<accession>E4X8G9</accession>
<evidence type="ECO:0000313" key="2">
    <source>
        <dbReference type="EMBL" id="CBY08258.1"/>
    </source>
</evidence>
<reference evidence="2" key="1">
    <citation type="journal article" date="2010" name="Science">
        <title>Plasticity of animal genome architecture unmasked by rapid evolution of a pelagic tunicate.</title>
        <authorList>
            <person name="Denoeud F."/>
            <person name="Henriet S."/>
            <person name="Mungpakdee S."/>
            <person name="Aury J.M."/>
            <person name="Da Silva C."/>
            <person name="Brinkmann H."/>
            <person name="Mikhaleva J."/>
            <person name="Olsen L.C."/>
            <person name="Jubin C."/>
            <person name="Canestro C."/>
            <person name="Bouquet J.M."/>
            <person name="Danks G."/>
            <person name="Poulain J."/>
            <person name="Campsteijn C."/>
            <person name="Adamski M."/>
            <person name="Cross I."/>
            <person name="Yadetie F."/>
            <person name="Muffato M."/>
            <person name="Louis A."/>
            <person name="Butcher S."/>
            <person name="Tsagkogeorga G."/>
            <person name="Konrad A."/>
            <person name="Singh S."/>
            <person name="Jensen M.F."/>
            <person name="Cong E.H."/>
            <person name="Eikeseth-Otteraa H."/>
            <person name="Noel B."/>
            <person name="Anthouard V."/>
            <person name="Porcel B.M."/>
            <person name="Kachouri-Lafond R."/>
            <person name="Nishino A."/>
            <person name="Ugolini M."/>
            <person name="Chourrout P."/>
            <person name="Nishida H."/>
            <person name="Aasland R."/>
            <person name="Huzurbazar S."/>
            <person name="Westhof E."/>
            <person name="Delsuc F."/>
            <person name="Lehrach H."/>
            <person name="Reinhardt R."/>
            <person name="Weissenbach J."/>
            <person name="Roy S.W."/>
            <person name="Artiguenave F."/>
            <person name="Postlethwait J.H."/>
            <person name="Manak J.R."/>
            <person name="Thompson E.M."/>
            <person name="Jaillon O."/>
            <person name="Du Pasquier L."/>
            <person name="Boudinot P."/>
            <person name="Liberles D.A."/>
            <person name="Volff J.N."/>
            <person name="Philippe H."/>
            <person name="Lenhard B."/>
            <person name="Roest Crollius H."/>
            <person name="Wincker P."/>
            <person name="Chourrout D."/>
        </authorList>
    </citation>
    <scope>NUCLEOTIDE SEQUENCE [LARGE SCALE GENOMIC DNA]</scope>
</reference>
<keyword evidence="3" id="KW-1185">Reference proteome</keyword>
<organism evidence="2">
    <name type="scientific">Oikopleura dioica</name>
    <name type="common">Tunicate</name>
    <dbReference type="NCBI Taxonomy" id="34765"/>
    <lineage>
        <taxon>Eukaryota</taxon>
        <taxon>Metazoa</taxon>
        <taxon>Chordata</taxon>
        <taxon>Tunicata</taxon>
        <taxon>Appendicularia</taxon>
        <taxon>Copelata</taxon>
        <taxon>Oikopleuridae</taxon>
        <taxon>Oikopleura</taxon>
    </lineage>
</organism>
<dbReference type="InParanoid" id="E4X8G9"/>
<evidence type="ECO:0000256" key="1">
    <source>
        <dbReference type="SAM" id="MobiDB-lite"/>
    </source>
</evidence>
<dbReference type="Gene3D" id="3.30.710.10">
    <property type="entry name" value="Potassium Channel Kv1.1, Chain A"/>
    <property type="match status" value="1"/>
</dbReference>
<sequence>MQNRVQRRAPATSRYCKGMLLIQLISHKRLAFLRRAKCHLLPFRVLRSARGRPVRQSSLFYFPFFTRKMQAESYQSHAENLLQKLNSQRICGIFVDSSLLSRTGEVVFYHSAILNAISSSTAILPIIADQYSHVTLNLFFEYVYLGVISNDVSIRTYRELWNLGRQLKLKNLQNVLHPLTGVGDVFSPSRKRSKYPTLRKEKEAPEKKKPRLVAKASTRIYNSPHSKSDDSYTAPDRSGARFRIPKSRLKCVKRKLFNLD</sequence>
<dbReference type="SUPFAM" id="SSF54695">
    <property type="entry name" value="POZ domain"/>
    <property type="match status" value="1"/>
</dbReference>
<dbReference type="AlphaFoldDB" id="E4X8G9"/>